<keyword evidence="3" id="KW-1185">Reference proteome</keyword>
<comment type="caution">
    <text evidence="2">The sequence shown here is derived from an EMBL/GenBank/DDBJ whole genome shotgun (WGS) entry which is preliminary data.</text>
</comment>
<gene>
    <name evidence="2" type="ORF">LARSCL_LOCUS20796</name>
</gene>
<dbReference type="AlphaFoldDB" id="A0AAV2BQG9"/>
<accession>A0AAV2BQG9</accession>
<dbReference type="Gene3D" id="2.60.210.10">
    <property type="entry name" value="Apoptosis, Tumor Necrosis Factor Receptor Associated Protein 2, Chain A"/>
    <property type="match status" value="1"/>
</dbReference>
<dbReference type="PROSITE" id="PS50144">
    <property type="entry name" value="MATH"/>
    <property type="match status" value="1"/>
</dbReference>
<proteinExistence type="predicted"/>
<protein>
    <recommendedName>
        <fullName evidence="1">MATH domain-containing protein</fullName>
    </recommendedName>
</protein>
<evidence type="ECO:0000313" key="3">
    <source>
        <dbReference type="Proteomes" id="UP001497382"/>
    </source>
</evidence>
<dbReference type="Pfam" id="PF22486">
    <property type="entry name" value="MATH_2"/>
    <property type="match status" value="1"/>
</dbReference>
<feature type="domain" description="MATH" evidence="1">
    <location>
        <begin position="9"/>
        <end position="143"/>
    </location>
</feature>
<name>A0AAV2BQG9_9ARAC</name>
<sequence length="313" mass="35711">MEVQNTKAQFKIDWKIKNFEELSPKKGQLLSSPTFVIDDLHRSHWVLHLYPYGDNDGNGQYTALYLVRKSDDDYPEDIVLDCQLSFETPEKTIAIPWKTTSIDWKTTNHTFQNGGRCGSQEFIEKEKIALYLEHGSLNVRCVVFQHGIDGSKSGGCAAVSLIGNDQRYFEWIIEDFQDLQPGDKKVVPIKSASKDALSMTMTLSMTSENILMVGISPIDGKRMKRALCSLKTLKGPNFVCCGKDEIWFNEIKSEQNWSFPLLYSKEGLLDEQISSSLHLGCYLKFFLGIEFEKIEYTYYKPVSDQKNESCGIM</sequence>
<dbReference type="CDD" id="cd00121">
    <property type="entry name" value="MATH"/>
    <property type="match status" value="1"/>
</dbReference>
<organism evidence="2 3">
    <name type="scientific">Larinioides sclopetarius</name>
    <dbReference type="NCBI Taxonomy" id="280406"/>
    <lineage>
        <taxon>Eukaryota</taxon>
        <taxon>Metazoa</taxon>
        <taxon>Ecdysozoa</taxon>
        <taxon>Arthropoda</taxon>
        <taxon>Chelicerata</taxon>
        <taxon>Arachnida</taxon>
        <taxon>Araneae</taxon>
        <taxon>Araneomorphae</taxon>
        <taxon>Entelegynae</taxon>
        <taxon>Araneoidea</taxon>
        <taxon>Araneidae</taxon>
        <taxon>Larinioides</taxon>
    </lineage>
</organism>
<dbReference type="SUPFAM" id="SSF49599">
    <property type="entry name" value="TRAF domain-like"/>
    <property type="match status" value="1"/>
</dbReference>
<evidence type="ECO:0000313" key="2">
    <source>
        <dbReference type="EMBL" id="CAL1298333.1"/>
    </source>
</evidence>
<dbReference type="Proteomes" id="UP001497382">
    <property type="component" value="Unassembled WGS sequence"/>
</dbReference>
<dbReference type="EMBL" id="CAXIEN010000459">
    <property type="protein sequence ID" value="CAL1298333.1"/>
    <property type="molecule type" value="Genomic_DNA"/>
</dbReference>
<evidence type="ECO:0000259" key="1">
    <source>
        <dbReference type="PROSITE" id="PS50144"/>
    </source>
</evidence>
<reference evidence="2 3" key="1">
    <citation type="submission" date="2024-04" db="EMBL/GenBank/DDBJ databases">
        <authorList>
            <person name="Rising A."/>
            <person name="Reimegard J."/>
            <person name="Sonavane S."/>
            <person name="Akerstrom W."/>
            <person name="Nylinder S."/>
            <person name="Hedman E."/>
            <person name="Kallberg Y."/>
        </authorList>
    </citation>
    <scope>NUCLEOTIDE SEQUENCE [LARGE SCALE GENOMIC DNA]</scope>
</reference>
<dbReference type="InterPro" id="IPR002083">
    <property type="entry name" value="MATH/TRAF_dom"/>
</dbReference>
<dbReference type="InterPro" id="IPR008974">
    <property type="entry name" value="TRAF-like"/>
</dbReference>